<keyword evidence="2" id="KW-0812">Transmembrane</keyword>
<protein>
    <submittedName>
        <fullName evidence="3">Uncharacterized protein</fullName>
    </submittedName>
</protein>
<proteinExistence type="predicted"/>
<name>A0A6A5HG58_CAERE</name>
<keyword evidence="2" id="KW-1133">Transmembrane helix</keyword>
<dbReference type="EMBL" id="WUAV01000002">
    <property type="protein sequence ID" value="KAF1765696.1"/>
    <property type="molecule type" value="Genomic_DNA"/>
</dbReference>
<evidence type="ECO:0000313" key="4">
    <source>
        <dbReference type="Proteomes" id="UP000483820"/>
    </source>
</evidence>
<reference evidence="3 4" key="1">
    <citation type="submission" date="2019-12" db="EMBL/GenBank/DDBJ databases">
        <title>Chromosome-level assembly of the Caenorhabditis remanei genome.</title>
        <authorList>
            <person name="Teterina A.A."/>
            <person name="Willis J.H."/>
            <person name="Phillips P.C."/>
        </authorList>
    </citation>
    <scope>NUCLEOTIDE SEQUENCE [LARGE SCALE GENOMIC DNA]</scope>
    <source>
        <strain evidence="3 4">PX506</strain>
        <tissue evidence="3">Whole organism</tissue>
    </source>
</reference>
<feature type="compositionally biased region" description="Polar residues" evidence="1">
    <location>
        <begin position="1"/>
        <end position="17"/>
    </location>
</feature>
<dbReference type="CTD" id="9821466"/>
<gene>
    <name evidence="3" type="ORF">GCK72_005649</name>
</gene>
<evidence type="ECO:0000256" key="1">
    <source>
        <dbReference type="SAM" id="MobiDB-lite"/>
    </source>
</evidence>
<dbReference type="Proteomes" id="UP000483820">
    <property type="component" value="Chromosome II"/>
</dbReference>
<organism evidence="3 4">
    <name type="scientific">Caenorhabditis remanei</name>
    <name type="common">Caenorhabditis vulgaris</name>
    <dbReference type="NCBI Taxonomy" id="31234"/>
    <lineage>
        <taxon>Eukaryota</taxon>
        <taxon>Metazoa</taxon>
        <taxon>Ecdysozoa</taxon>
        <taxon>Nematoda</taxon>
        <taxon>Chromadorea</taxon>
        <taxon>Rhabditida</taxon>
        <taxon>Rhabditina</taxon>
        <taxon>Rhabditomorpha</taxon>
        <taxon>Rhabditoidea</taxon>
        <taxon>Rhabditidae</taxon>
        <taxon>Peloderinae</taxon>
        <taxon>Caenorhabditis</taxon>
    </lineage>
</organism>
<feature type="transmembrane region" description="Helical" evidence="2">
    <location>
        <begin position="386"/>
        <end position="407"/>
    </location>
</feature>
<accession>A0A6A5HG58</accession>
<keyword evidence="2" id="KW-0472">Membrane</keyword>
<feature type="region of interest" description="Disordered" evidence="1">
    <location>
        <begin position="1"/>
        <end position="23"/>
    </location>
</feature>
<evidence type="ECO:0000313" key="3">
    <source>
        <dbReference type="EMBL" id="KAF1765696.1"/>
    </source>
</evidence>
<dbReference type="GeneID" id="9821466"/>
<comment type="caution">
    <text evidence="3">The sequence shown here is derived from an EMBL/GenBank/DDBJ whole genome shotgun (WGS) entry which is preliminary data.</text>
</comment>
<dbReference type="KEGG" id="crq:GCK72_005649"/>
<evidence type="ECO:0000256" key="2">
    <source>
        <dbReference type="SAM" id="Phobius"/>
    </source>
</evidence>
<feature type="transmembrane region" description="Helical" evidence="2">
    <location>
        <begin position="427"/>
        <end position="452"/>
    </location>
</feature>
<dbReference type="RefSeq" id="XP_003117130.2">
    <property type="nucleotide sequence ID" value="XM_003117082.2"/>
</dbReference>
<dbReference type="AlphaFoldDB" id="A0A6A5HG58"/>
<sequence length="477" mass="54342">MSRPVTSVGSRPPTNSIGFPPLPKLGNLSLKPLEPVAEKPQTPLYPIPRTNISYMLNLNDIDENEVLRPDSVASTVIDSGREIIRKFLRIPETFAEFRELSVDLDQVSVEDIEKMLENTRAHDHHNSGFVSLTSVLSSIRIIHPSDTWQHLLDWLIATTMDEDKLNESETESTSTTSVILFIMDYQLFFEILQNDKQAREVLANIPEVLDSDNNGSVFSHLPSRPTSSQEQREKGRVRLLIDLEFILSINPDIDIERFKLATEKKIISIEELKMLFQIYGLAEHIQHLEQRIIDCFLTHDRHFCFSAFVGCLNQINPSILRVLSPSPPTPKIAPWSKPPLRKLDDSGMTGVGSNYLSHDQLSMSFAFIYILMSLICCVTTRNFDPICLRMCVLFSFLMTIASGYLVYQHASQTEQVCLRKCVRTEDYFHTQLAIICGIQVLNCVISLVYSFLCLRKSPKCQSYDRVKMEPEELPVTI</sequence>
<feature type="transmembrane region" description="Helical" evidence="2">
    <location>
        <begin position="361"/>
        <end position="379"/>
    </location>
</feature>